<evidence type="ECO:0000259" key="10">
    <source>
        <dbReference type="Pfam" id="PF00042"/>
    </source>
</evidence>
<dbReference type="SUPFAM" id="SSF46458">
    <property type="entry name" value="Globin-like"/>
    <property type="match status" value="1"/>
</dbReference>
<dbReference type="GO" id="GO:0005833">
    <property type="term" value="C:hemoglobin complex"/>
    <property type="evidence" value="ECO:0007669"/>
    <property type="project" value="InterPro"/>
</dbReference>
<evidence type="ECO:0000256" key="2">
    <source>
        <dbReference type="ARBA" id="ARBA00008705"/>
    </source>
</evidence>
<dbReference type="InterPro" id="IPR002337">
    <property type="entry name" value="Hemoglobin_b"/>
</dbReference>
<proteinExistence type="inferred from homology"/>
<dbReference type="AlphaFoldDB" id="A0A3Q3K7L6"/>
<evidence type="ECO:0000313" key="11">
    <source>
        <dbReference type="Ensembl" id="ENSMALP00000029789.1"/>
    </source>
</evidence>
<evidence type="ECO:0000256" key="1">
    <source>
        <dbReference type="ARBA" id="ARBA00002650"/>
    </source>
</evidence>
<dbReference type="InterPro" id="IPR009050">
    <property type="entry name" value="Globin-like_sf"/>
</dbReference>
<dbReference type="GO" id="GO:0020037">
    <property type="term" value="F:heme binding"/>
    <property type="evidence" value="ECO:0007669"/>
    <property type="project" value="InterPro"/>
</dbReference>
<evidence type="ECO:0000256" key="4">
    <source>
        <dbReference type="ARBA" id="ARBA00022448"/>
    </source>
</evidence>
<dbReference type="GO" id="GO:0046872">
    <property type="term" value="F:metal ion binding"/>
    <property type="evidence" value="ECO:0007669"/>
    <property type="project" value="UniProtKB-KW"/>
</dbReference>
<dbReference type="GO" id="GO:0004601">
    <property type="term" value="F:peroxidase activity"/>
    <property type="evidence" value="ECO:0007669"/>
    <property type="project" value="TreeGrafter"/>
</dbReference>
<dbReference type="Ensembl" id="ENSMALT00000030319.1">
    <property type="protein sequence ID" value="ENSMALP00000029789.1"/>
    <property type="gene ID" value="ENSMALG00000019993.1"/>
</dbReference>
<dbReference type="InterPro" id="IPR050056">
    <property type="entry name" value="Hemoglobin_oxygen_transport"/>
</dbReference>
<reference evidence="11" key="1">
    <citation type="submission" date="2025-08" db="UniProtKB">
        <authorList>
            <consortium name="Ensembl"/>
        </authorList>
    </citation>
    <scope>IDENTIFICATION</scope>
</reference>
<evidence type="ECO:0000256" key="7">
    <source>
        <dbReference type="ARBA" id="ARBA00022723"/>
    </source>
</evidence>
<comment type="subunit">
    <text evidence="3">Heterotetramer of two alpha chains and two beta chains.</text>
</comment>
<evidence type="ECO:0000256" key="5">
    <source>
        <dbReference type="ARBA" id="ARBA00022617"/>
    </source>
</evidence>
<dbReference type="PANTHER" id="PTHR11442">
    <property type="entry name" value="HEMOGLOBIN FAMILY MEMBER"/>
    <property type="match status" value="1"/>
</dbReference>
<accession>A0A3Q3K7L6</accession>
<evidence type="ECO:0000313" key="12">
    <source>
        <dbReference type="Proteomes" id="UP000261600"/>
    </source>
</evidence>
<keyword evidence="6 9" id="KW-0561">Oxygen transport</keyword>
<evidence type="ECO:0000256" key="8">
    <source>
        <dbReference type="ARBA" id="ARBA00023004"/>
    </source>
</evidence>
<feature type="domain" description="Globin" evidence="10">
    <location>
        <begin position="30"/>
        <end position="101"/>
    </location>
</feature>
<dbReference type="GO" id="GO:0072562">
    <property type="term" value="C:blood microparticle"/>
    <property type="evidence" value="ECO:0007669"/>
    <property type="project" value="TreeGrafter"/>
</dbReference>
<dbReference type="GO" id="GO:0005344">
    <property type="term" value="F:oxygen carrier activity"/>
    <property type="evidence" value="ECO:0007669"/>
    <property type="project" value="UniProtKB-KW"/>
</dbReference>
<comment type="function">
    <text evidence="1">Involved in oxygen transport from gills to the various peripheral tissues.</text>
</comment>
<dbReference type="GO" id="GO:0019825">
    <property type="term" value="F:oxygen binding"/>
    <property type="evidence" value="ECO:0007669"/>
    <property type="project" value="InterPro"/>
</dbReference>
<dbReference type="InterPro" id="IPR012292">
    <property type="entry name" value="Globin/Proto"/>
</dbReference>
<keyword evidence="4 9" id="KW-0813">Transport</keyword>
<evidence type="ECO:0000256" key="9">
    <source>
        <dbReference type="RuleBase" id="RU000356"/>
    </source>
</evidence>
<organism evidence="11 12">
    <name type="scientific">Monopterus albus</name>
    <name type="common">Swamp eel</name>
    <dbReference type="NCBI Taxonomy" id="43700"/>
    <lineage>
        <taxon>Eukaryota</taxon>
        <taxon>Metazoa</taxon>
        <taxon>Chordata</taxon>
        <taxon>Craniata</taxon>
        <taxon>Vertebrata</taxon>
        <taxon>Euteleostomi</taxon>
        <taxon>Actinopterygii</taxon>
        <taxon>Neopterygii</taxon>
        <taxon>Teleostei</taxon>
        <taxon>Neoteleostei</taxon>
        <taxon>Acanthomorphata</taxon>
        <taxon>Anabantaria</taxon>
        <taxon>Synbranchiformes</taxon>
        <taxon>Synbranchidae</taxon>
        <taxon>Monopterus</taxon>
    </lineage>
</organism>
<keyword evidence="5 9" id="KW-0349">Heme</keyword>
<dbReference type="GO" id="GO:0031720">
    <property type="term" value="F:haptoglobin binding"/>
    <property type="evidence" value="ECO:0007669"/>
    <property type="project" value="TreeGrafter"/>
</dbReference>
<dbReference type="InterPro" id="IPR000971">
    <property type="entry name" value="Globin"/>
</dbReference>
<dbReference type="Gene3D" id="1.10.490.10">
    <property type="entry name" value="Globins"/>
    <property type="match status" value="1"/>
</dbReference>
<comment type="similarity">
    <text evidence="2 9">Belongs to the globin family.</text>
</comment>
<reference evidence="11" key="2">
    <citation type="submission" date="2025-09" db="UniProtKB">
        <authorList>
            <consortium name="Ensembl"/>
        </authorList>
    </citation>
    <scope>IDENTIFICATION</scope>
</reference>
<evidence type="ECO:0000256" key="6">
    <source>
        <dbReference type="ARBA" id="ARBA00022621"/>
    </source>
</evidence>
<keyword evidence="12" id="KW-1185">Reference proteome</keyword>
<dbReference type="Proteomes" id="UP000261600">
    <property type="component" value="Unplaced"/>
</dbReference>
<dbReference type="Pfam" id="PF00042">
    <property type="entry name" value="Globin"/>
    <property type="match status" value="1"/>
</dbReference>
<name>A0A3Q3K7L6_MONAL</name>
<evidence type="ECO:0000256" key="3">
    <source>
        <dbReference type="ARBA" id="ARBA00011125"/>
    </source>
</evidence>
<dbReference type="GO" id="GO:0043177">
    <property type="term" value="F:organic acid binding"/>
    <property type="evidence" value="ECO:0007669"/>
    <property type="project" value="TreeGrafter"/>
</dbReference>
<dbReference type="GO" id="GO:0042744">
    <property type="term" value="P:hydrogen peroxide catabolic process"/>
    <property type="evidence" value="ECO:0007669"/>
    <property type="project" value="TreeGrafter"/>
</dbReference>
<keyword evidence="8" id="KW-0408">Iron</keyword>
<dbReference type="GO" id="GO:0031838">
    <property type="term" value="C:haptoglobin-hemoglobin complex"/>
    <property type="evidence" value="ECO:0007669"/>
    <property type="project" value="TreeGrafter"/>
</dbReference>
<protein>
    <recommendedName>
        <fullName evidence="10">Globin domain-containing protein</fullName>
    </recommendedName>
</protein>
<dbReference type="PANTHER" id="PTHR11442:SF102">
    <property type="entry name" value="HEMOGLOBIN SUBUNIT BETA-1-RELATED"/>
    <property type="match status" value="1"/>
</dbReference>
<sequence>WSNGQVLSATPSHPWAKIDAGETGRQALERALSRFLIVFPWNQRYFAAFGNLSTAAAVMGGLEKAVKNLDDIKNTYKSLSVMHSEKLHVDPDNFRVCSFLLKSSVRFWLPRLALPSSPRCPGGLAQVPECGRLCTGQYH</sequence>
<keyword evidence="7" id="KW-0479">Metal-binding</keyword>
<dbReference type="PRINTS" id="PR00814">
    <property type="entry name" value="BETAHAEM"/>
</dbReference>